<evidence type="ECO:0000259" key="2">
    <source>
        <dbReference type="SMART" id="SM00581"/>
    </source>
</evidence>
<feature type="domain" description="PSP proline-rich" evidence="2">
    <location>
        <begin position="370"/>
        <end position="422"/>
    </location>
</feature>
<dbReference type="InterPro" id="IPR052584">
    <property type="entry name" value="U2_snRNP_Complex_Component"/>
</dbReference>
<dbReference type="OrthoDB" id="10260794at2759"/>
<feature type="compositionally biased region" description="Basic and acidic residues" evidence="1">
    <location>
        <begin position="18"/>
        <end position="77"/>
    </location>
</feature>
<feature type="compositionally biased region" description="Polar residues" evidence="1">
    <location>
        <begin position="168"/>
        <end position="182"/>
    </location>
</feature>
<dbReference type="FunCoup" id="A5E6P8">
    <property type="interactions" value="191"/>
</dbReference>
<dbReference type="InterPro" id="IPR007180">
    <property type="entry name" value="DUF382"/>
</dbReference>
<dbReference type="Proteomes" id="UP000001996">
    <property type="component" value="Unassembled WGS sequence"/>
</dbReference>
<feature type="compositionally biased region" description="Polar residues" evidence="1">
    <location>
        <begin position="196"/>
        <end position="209"/>
    </location>
</feature>
<keyword evidence="4" id="KW-1185">Reference proteome</keyword>
<dbReference type="OMA" id="ADSHEPN"/>
<dbReference type="InParanoid" id="A5E6P8"/>
<dbReference type="PANTHER" id="PTHR12785:SF6">
    <property type="entry name" value="SPLICING FACTOR 3B SUBUNIT 2"/>
    <property type="match status" value="1"/>
</dbReference>
<organism evidence="3 4">
    <name type="scientific">Lodderomyces elongisporus (strain ATCC 11503 / CBS 2605 / JCM 1781 / NBRC 1676 / NRRL YB-4239)</name>
    <name type="common">Yeast</name>
    <name type="synonym">Saccharomyces elongisporus</name>
    <dbReference type="NCBI Taxonomy" id="379508"/>
    <lineage>
        <taxon>Eukaryota</taxon>
        <taxon>Fungi</taxon>
        <taxon>Dikarya</taxon>
        <taxon>Ascomycota</taxon>
        <taxon>Saccharomycotina</taxon>
        <taxon>Pichiomycetes</taxon>
        <taxon>Debaryomycetaceae</taxon>
        <taxon>Candida/Lodderomyces clade</taxon>
        <taxon>Lodderomyces</taxon>
    </lineage>
</organism>
<evidence type="ECO:0000313" key="3">
    <source>
        <dbReference type="EMBL" id="EDK47106.1"/>
    </source>
</evidence>
<dbReference type="KEGG" id="lel:PVL30_002382"/>
<feature type="compositionally biased region" description="Polar residues" evidence="1">
    <location>
        <begin position="100"/>
        <end position="113"/>
    </location>
</feature>
<dbReference type="HOGENOM" id="CLU_014435_2_0_1"/>
<dbReference type="STRING" id="379508.A5E6P8"/>
<gene>
    <name evidence="3" type="ORF">LELG_05287</name>
</gene>
<proteinExistence type="predicted"/>
<dbReference type="VEuPathDB" id="FungiDB:LELG_05287"/>
<dbReference type="GeneID" id="5230613"/>
<feature type="compositionally biased region" description="Basic and acidic residues" evidence="1">
    <location>
        <begin position="504"/>
        <end position="524"/>
    </location>
</feature>
<dbReference type="InterPro" id="IPR006568">
    <property type="entry name" value="PSP_pro-rich"/>
</dbReference>
<name>A5E6P8_LODEL</name>
<reference evidence="3 4" key="1">
    <citation type="journal article" date="2009" name="Nature">
        <title>Evolution of pathogenicity and sexual reproduction in eight Candida genomes.</title>
        <authorList>
            <person name="Butler G."/>
            <person name="Rasmussen M.D."/>
            <person name="Lin M.F."/>
            <person name="Santos M.A."/>
            <person name="Sakthikumar S."/>
            <person name="Munro C.A."/>
            <person name="Rheinbay E."/>
            <person name="Grabherr M."/>
            <person name="Forche A."/>
            <person name="Reedy J.L."/>
            <person name="Agrafioti I."/>
            <person name="Arnaud M.B."/>
            <person name="Bates S."/>
            <person name="Brown A.J."/>
            <person name="Brunke S."/>
            <person name="Costanzo M.C."/>
            <person name="Fitzpatrick D.A."/>
            <person name="de Groot P.W."/>
            <person name="Harris D."/>
            <person name="Hoyer L.L."/>
            <person name="Hube B."/>
            <person name="Klis F.M."/>
            <person name="Kodira C."/>
            <person name="Lennard N."/>
            <person name="Logue M.E."/>
            <person name="Martin R."/>
            <person name="Neiman A.M."/>
            <person name="Nikolaou E."/>
            <person name="Quail M.A."/>
            <person name="Quinn J."/>
            <person name="Santos M.C."/>
            <person name="Schmitzberger F.F."/>
            <person name="Sherlock G."/>
            <person name="Shah P."/>
            <person name="Silverstein K.A."/>
            <person name="Skrzypek M.S."/>
            <person name="Soll D."/>
            <person name="Staggs R."/>
            <person name="Stansfield I."/>
            <person name="Stumpf M.P."/>
            <person name="Sudbery P.E."/>
            <person name="Srikantha T."/>
            <person name="Zeng Q."/>
            <person name="Berman J."/>
            <person name="Berriman M."/>
            <person name="Heitman J."/>
            <person name="Gow N.A."/>
            <person name="Lorenz M.C."/>
            <person name="Birren B.W."/>
            <person name="Kellis M."/>
            <person name="Cuomo C.A."/>
        </authorList>
    </citation>
    <scope>NUCLEOTIDE SEQUENCE [LARGE SCALE GENOMIC DNA]</scope>
    <source>
        <strain evidence="4">ATCC 11503 / BCRC 21390 / CBS 2605 / JCM 1781 / NBRC 1676 / NRRL YB-4239</strain>
    </source>
</reference>
<sequence>MAKRSKNQIRRERLKQRKLNDQSKVDLKQNVAEHPEQQKENMEVEVKEKEREKKNDEDEGKRTDEEKDKKNEDKKTDEDEDEDKDEDKKNEKENVDEDIQQQGNEAETQQPNTEEVAEQINGEKEEHINKVEESSLLQEYESILNKFNIPNTETVTGNTNSDTITVFENVDQNDSTVGSPITSDDELDNDEIEGVGNNNEDISNEQPQHISRRQQRLRNKVPISSLKILTHRPDLVEAHDADSHEPNLLVHLKSLPNAIPVPSHWSSKRDYLSSKRGVERPPFQLPKFIRDTGIQEMRETAPAEGSGENANKTLKQQQRERVQVKLGRLDIDYEKLYNAFFHHQTKPRTSQFGELYEEGKEMIDEMTNQVKNYRPGVISLELRRALGMNEHDLNVAPAWITIMKDIGKPPSYEDLIIPGIDIRYDNLGYRDKHGGDFGGNVKYWGRIRNNIDEEEGEEDDDDDEEEDEDAEEDDENDGEEEEEDEDEEVVDVNGGETKQMFNGERGKDDKVRKVANDYERKIKADSASQKSNMLTEDKEKQSLTDILSDVGDAEDKKKKTDAQEFLYKVLTEKKADGMTSHTYDL</sequence>
<feature type="region of interest" description="Disordered" evidence="1">
    <location>
        <begin position="449"/>
        <end position="543"/>
    </location>
</feature>
<dbReference type="RefSeq" id="XP_001523441.1">
    <property type="nucleotide sequence ID" value="XM_001523391.1"/>
</dbReference>
<protein>
    <recommendedName>
        <fullName evidence="2">PSP proline-rich domain-containing protein</fullName>
    </recommendedName>
</protein>
<accession>A5E6P8</accession>
<feature type="compositionally biased region" description="Acidic residues" evidence="1">
    <location>
        <begin position="183"/>
        <end position="193"/>
    </location>
</feature>
<feature type="region of interest" description="Disordered" evidence="1">
    <location>
        <begin position="168"/>
        <end position="215"/>
    </location>
</feature>
<dbReference type="Pfam" id="PF04046">
    <property type="entry name" value="PSP"/>
    <property type="match status" value="1"/>
</dbReference>
<evidence type="ECO:0000313" key="4">
    <source>
        <dbReference type="Proteomes" id="UP000001996"/>
    </source>
</evidence>
<feature type="compositionally biased region" description="Basic residues" evidence="1">
    <location>
        <begin position="1"/>
        <end position="17"/>
    </location>
</feature>
<dbReference type="SMART" id="SM00581">
    <property type="entry name" value="PSP"/>
    <property type="match status" value="1"/>
</dbReference>
<dbReference type="Pfam" id="PF04037">
    <property type="entry name" value="DUF382"/>
    <property type="match status" value="1"/>
</dbReference>
<dbReference type="GO" id="GO:0005634">
    <property type="term" value="C:nucleus"/>
    <property type="evidence" value="ECO:0007669"/>
    <property type="project" value="InterPro"/>
</dbReference>
<dbReference type="PANTHER" id="PTHR12785">
    <property type="entry name" value="SPLICING FACTOR 3B"/>
    <property type="match status" value="1"/>
</dbReference>
<dbReference type="AlphaFoldDB" id="A5E6P8"/>
<evidence type="ECO:0000256" key="1">
    <source>
        <dbReference type="SAM" id="MobiDB-lite"/>
    </source>
</evidence>
<dbReference type="EMBL" id="CH981532">
    <property type="protein sequence ID" value="EDK47106.1"/>
    <property type="molecule type" value="Genomic_DNA"/>
</dbReference>
<feature type="region of interest" description="Disordered" evidence="1">
    <location>
        <begin position="1"/>
        <end position="127"/>
    </location>
</feature>
<feature type="region of interest" description="Disordered" evidence="1">
    <location>
        <begin position="299"/>
        <end position="319"/>
    </location>
</feature>
<dbReference type="eggNOG" id="KOG2330">
    <property type="taxonomic scope" value="Eukaryota"/>
</dbReference>
<feature type="compositionally biased region" description="Acidic residues" evidence="1">
    <location>
        <begin position="452"/>
        <end position="490"/>
    </location>
</feature>